<reference evidence="1" key="2">
    <citation type="submission" date="2015-06" db="UniProtKB">
        <authorList>
            <consortium name="EnsemblPlants"/>
        </authorList>
    </citation>
    <scope>IDENTIFICATION</scope>
    <source>
        <strain evidence="1">DM1-3 516 R44</strain>
    </source>
</reference>
<evidence type="ECO:0000313" key="2">
    <source>
        <dbReference type="Proteomes" id="UP000011115"/>
    </source>
</evidence>
<keyword evidence="2" id="KW-1185">Reference proteome</keyword>
<reference evidence="2" key="1">
    <citation type="journal article" date="2011" name="Nature">
        <title>Genome sequence and analysis of the tuber crop potato.</title>
        <authorList>
            <consortium name="The Potato Genome Sequencing Consortium"/>
        </authorList>
    </citation>
    <scope>NUCLEOTIDE SEQUENCE [LARGE SCALE GENOMIC DNA]</scope>
    <source>
        <strain evidence="2">cv. DM1-3 516 R44</strain>
    </source>
</reference>
<protein>
    <submittedName>
        <fullName evidence="1">Uncharacterized protein</fullName>
    </submittedName>
</protein>
<dbReference type="EnsemblPlants" id="PGSC0003DMT400091210">
    <property type="protein sequence ID" value="PGSC0003DMT400091210"/>
    <property type="gene ID" value="PGSC0003DMG400040781"/>
</dbReference>
<organism evidence="1 2">
    <name type="scientific">Solanum tuberosum</name>
    <name type="common">Potato</name>
    <dbReference type="NCBI Taxonomy" id="4113"/>
    <lineage>
        <taxon>Eukaryota</taxon>
        <taxon>Viridiplantae</taxon>
        <taxon>Streptophyta</taxon>
        <taxon>Embryophyta</taxon>
        <taxon>Tracheophyta</taxon>
        <taxon>Spermatophyta</taxon>
        <taxon>Magnoliopsida</taxon>
        <taxon>eudicotyledons</taxon>
        <taxon>Gunneridae</taxon>
        <taxon>Pentapetalae</taxon>
        <taxon>asterids</taxon>
        <taxon>lamiids</taxon>
        <taxon>Solanales</taxon>
        <taxon>Solanaceae</taxon>
        <taxon>Solanoideae</taxon>
        <taxon>Solaneae</taxon>
        <taxon>Solanum</taxon>
    </lineage>
</organism>
<sequence length="157" mass="18486">MNREDPLPTWEDELFSSSFQKILSKLEMKYKLNSTSIYRFHKFCCGGLFGDVSRVRQLTQRLALLQFHRCFLLAFSVSMFWTIGRYNTVSRNYSTTRRLLLSTPFDPLPLGLRILEHRAKCVPSAICQKDLAILRSSFFRSFQPFLLRFAPKCPRFQ</sequence>
<accession>M1DM37</accession>
<dbReference type="HOGENOM" id="CLU_1680979_0_0_1"/>
<dbReference type="Gramene" id="PGSC0003DMT400091210">
    <property type="protein sequence ID" value="PGSC0003DMT400091210"/>
    <property type="gene ID" value="PGSC0003DMG400040781"/>
</dbReference>
<evidence type="ECO:0000313" key="1">
    <source>
        <dbReference type="EnsemblPlants" id="PGSC0003DMT400091210"/>
    </source>
</evidence>
<dbReference type="Proteomes" id="UP000011115">
    <property type="component" value="Unassembled WGS sequence"/>
</dbReference>
<dbReference type="PaxDb" id="4113-PGSC0003DMT400091210"/>
<name>M1DM37_SOLTU</name>
<proteinExistence type="predicted"/>
<dbReference type="InParanoid" id="M1DM37"/>
<dbReference type="AlphaFoldDB" id="M1DM37"/>